<dbReference type="Proteomes" id="UP001629113">
    <property type="component" value="Unassembled WGS sequence"/>
</dbReference>
<feature type="region of interest" description="Disordered" evidence="1">
    <location>
        <begin position="893"/>
        <end position="943"/>
    </location>
</feature>
<feature type="compositionally biased region" description="Polar residues" evidence="1">
    <location>
        <begin position="578"/>
        <end position="587"/>
    </location>
</feature>
<feature type="compositionally biased region" description="Low complexity" evidence="1">
    <location>
        <begin position="449"/>
        <end position="459"/>
    </location>
</feature>
<feature type="region of interest" description="Disordered" evidence="1">
    <location>
        <begin position="1"/>
        <end position="180"/>
    </location>
</feature>
<feature type="compositionally biased region" description="Low complexity" evidence="1">
    <location>
        <begin position="428"/>
        <end position="442"/>
    </location>
</feature>
<feature type="region of interest" description="Disordered" evidence="1">
    <location>
        <begin position="987"/>
        <end position="1013"/>
    </location>
</feature>
<evidence type="ECO:0000313" key="3">
    <source>
        <dbReference type="Proteomes" id="UP001629113"/>
    </source>
</evidence>
<feature type="compositionally biased region" description="Polar residues" evidence="1">
    <location>
        <begin position="801"/>
        <end position="821"/>
    </location>
</feature>
<proteinExistence type="predicted"/>
<feature type="compositionally biased region" description="Polar residues" evidence="1">
    <location>
        <begin position="537"/>
        <end position="555"/>
    </location>
</feature>
<sequence>MPARELGSSFDAPNGAHALGTTLLKRHKILPHPREEPAPTHYPSPPVQHRVLAIDTGVSSKPAAEAPSPRTLKHTSKRIGGLPPTPPTHSRQSSGHHPVVPSTPRFDVKPAAVLVTPRTPPNQRSPPTPDVTPPRGMPLAFRTPFRPVLSDRYPSSRTDSFKTAPENPYSSGEDDEDVSTVRPVLPSARASELTIIPQLPERSVRRKEVGLGLGLESEGTSTPRPREKSPQEAFVVFDGEWSSPAEEVSEVEREWDDNLMRNVTVRKRPGRNKPVFTDGAADEVVEDNIVSPTIATRVARSLPLQERIARHRLQRDTADRTSTEKFAQAISWPNEVPDPESPVSPGTSKRISTMSAKSGFSTVIDAMVVDTPVQRQKTLRHTKKHLGLRDFSSEYSTASSAPTSVISSDPPHRLVRKAAGIPRRRHQSLNSSTTISTASSSGKSRREVINNGGIPVVVIPDRRSSSKGPKTPSLRSTSSHRTRSNSLSSAPLSQSAKFNEPGYFDMPRHKRTMSDSAGSAGSERTMDFPPKIPVRRSSLSAPTSRNTSRAGSLTAESLKAHNIQQQARRQESSKPVEATQNQANSSPESHRGRSKSSVDHNGDPFFGNRLSAQATPFSQASYETTGTAAEVSEAMMVNIFPHQNKSVLVVQHENSPIESSSKDSELPKNSEKDAFIQPPTQPTMAVNDEPTTGPVTPPQPIHPMDSVDSPLRNPRAPPVPPAIKFIPPTPAGLTPGHEEERQLGYDPNEVRPTTSDDKPKRGLSIVRRALSKRRNSESAVSTGSILRETFLPHKKRELTDEATQTSKGEANPSTLYPTVTDQPPDGSKLHPFWRPTNFWDDLEDRENEDYEDDEYDDEYGRYPIIDNRPGPPKRSLSNTLKRTFAILPIQDENHYASEKHPTQRRTMRRSASGNMKVVKQRSQSSLRRGASSPPATRYRGPVLKEGDFGYGFKEGNGGKRENGYIIPGLGLRVEYVGWGGVKRKIREKRRAQRSDKLRGTISSPRGVRSGIDDVLRRRSQIGNVH</sequence>
<evidence type="ECO:0000256" key="1">
    <source>
        <dbReference type="SAM" id="MobiDB-lite"/>
    </source>
</evidence>
<feature type="compositionally biased region" description="Low complexity" evidence="1">
    <location>
        <begin position="484"/>
        <end position="496"/>
    </location>
</feature>
<accession>A0ABR4PN70</accession>
<reference evidence="2 3" key="1">
    <citation type="submission" date="2024-06" db="EMBL/GenBank/DDBJ databases">
        <title>Complete genome of Phlyctema vagabunda strain 19-DSS-EL-015.</title>
        <authorList>
            <person name="Fiorenzani C."/>
        </authorList>
    </citation>
    <scope>NUCLEOTIDE SEQUENCE [LARGE SCALE GENOMIC DNA]</scope>
    <source>
        <strain evidence="2 3">19-DSS-EL-015</strain>
    </source>
</reference>
<name>A0ABR4PN70_9HELO</name>
<dbReference type="EMBL" id="JBFCZG010000003">
    <property type="protein sequence ID" value="KAL3424552.1"/>
    <property type="molecule type" value="Genomic_DNA"/>
</dbReference>
<feature type="region of interest" description="Disordered" evidence="1">
    <location>
        <begin position="419"/>
        <end position="610"/>
    </location>
</feature>
<keyword evidence="3" id="KW-1185">Reference proteome</keyword>
<comment type="caution">
    <text evidence="2">The sequence shown here is derived from an EMBL/GenBank/DDBJ whole genome shotgun (WGS) entry which is preliminary data.</text>
</comment>
<feature type="compositionally biased region" description="Pro residues" evidence="1">
    <location>
        <begin position="118"/>
        <end position="136"/>
    </location>
</feature>
<feature type="region of interest" description="Disordered" evidence="1">
    <location>
        <begin position="653"/>
        <end position="763"/>
    </location>
</feature>
<evidence type="ECO:0000313" key="2">
    <source>
        <dbReference type="EMBL" id="KAL3424552.1"/>
    </source>
</evidence>
<feature type="compositionally biased region" description="Basic and acidic residues" evidence="1">
    <location>
        <begin position="588"/>
        <end position="602"/>
    </location>
</feature>
<feature type="compositionally biased region" description="Basic and acidic residues" evidence="1">
    <location>
        <begin position="660"/>
        <end position="674"/>
    </location>
</feature>
<organism evidence="2 3">
    <name type="scientific">Phlyctema vagabunda</name>
    <dbReference type="NCBI Taxonomy" id="108571"/>
    <lineage>
        <taxon>Eukaryota</taxon>
        <taxon>Fungi</taxon>
        <taxon>Dikarya</taxon>
        <taxon>Ascomycota</taxon>
        <taxon>Pezizomycotina</taxon>
        <taxon>Leotiomycetes</taxon>
        <taxon>Helotiales</taxon>
        <taxon>Dermateaceae</taxon>
        <taxon>Phlyctema</taxon>
    </lineage>
</organism>
<feature type="region of interest" description="Disordered" evidence="1">
    <location>
        <begin position="791"/>
        <end position="832"/>
    </location>
</feature>
<gene>
    <name evidence="2" type="ORF">PVAG01_03833</name>
</gene>
<protein>
    <submittedName>
        <fullName evidence="2">Uncharacterized protein</fullName>
    </submittedName>
</protein>